<reference evidence="2" key="1">
    <citation type="submission" date="2016-05" db="EMBL/GenBank/DDBJ databases">
        <authorList>
            <person name="Lavstsen T."/>
            <person name="Jespersen J.S."/>
        </authorList>
    </citation>
    <scope>NUCLEOTIDE SEQUENCE</scope>
    <source>
        <tissue evidence="2">Brain</tissue>
    </source>
</reference>
<organism evidence="2">
    <name type="scientific">Iconisemion striatum</name>
    <dbReference type="NCBI Taxonomy" id="60296"/>
    <lineage>
        <taxon>Eukaryota</taxon>
        <taxon>Metazoa</taxon>
        <taxon>Chordata</taxon>
        <taxon>Craniata</taxon>
        <taxon>Vertebrata</taxon>
        <taxon>Euteleostomi</taxon>
        <taxon>Actinopterygii</taxon>
        <taxon>Neopterygii</taxon>
        <taxon>Teleostei</taxon>
        <taxon>Neoteleostei</taxon>
        <taxon>Acanthomorphata</taxon>
        <taxon>Ovalentaria</taxon>
        <taxon>Atherinomorphae</taxon>
        <taxon>Cyprinodontiformes</taxon>
        <taxon>Nothobranchiidae</taxon>
        <taxon>Iconisemion</taxon>
    </lineage>
</organism>
<feature type="region of interest" description="Disordered" evidence="1">
    <location>
        <begin position="1"/>
        <end position="69"/>
    </location>
</feature>
<proteinExistence type="predicted"/>
<dbReference type="AlphaFoldDB" id="A0A1A7YPW4"/>
<gene>
    <name evidence="2" type="primary">ACACA</name>
</gene>
<name>A0A1A7YPW4_9TELE</name>
<evidence type="ECO:0000256" key="1">
    <source>
        <dbReference type="SAM" id="MobiDB-lite"/>
    </source>
</evidence>
<feature type="compositionally biased region" description="Basic and acidic residues" evidence="1">
    <location>
        <begin position="26"/>
        <end position="40"/>
    </location>
</feature>
<feature type="compositionally biased region" description="Low complexity" evidence="1">
    <location>
        <begin position="41"/>
        <end position="51"/>
    </location>
</feature>
<feature type="non-terminal residue" evidence="2">
    <location>
        <position position="1"/>
    </location>
</feature>
<accession>A0A1A7YPW4</accession>
<dbReference type="EMBL" id="HADX01009962">
    <property type="protein sequence ID" value="SBP32194.1"/>
    <property type="molecule type" value="Transcribed_RNA"/>
</dbReference>
<reference evidence="2" key="2">
    <citation type="submission" date="2016-06" db="EMBL/GenBank/DDBJ databases">
        <title>The genome of a short-lived fish provides insights into sex chromosome evolution and the genetic control of aging.</title>
        <authorList>
            <person name="Reichwald K."/>
            <person name="Felder M."/>
            <person name="Petzold A."/>
            <person name="Koch P."/>
            <person name="Groth M."/>
            <person name="Platzer M."/>
        </authorList>
    </citation>
    <scope>NUCLEOTIDE SEQUENCE</scope>
    <source>
        <tissue evidence="2">Brain</tissue>
    </source>
</reference>
<sequence>KNPTIGALQSHFLVGSISEENSEDENQGKADMQQEDKDIRSLSPSSGSSDSTTDMGFDHIDGPIHNLRP</sequence>
<protein>
    <submittedName>
        <fullName evidence="2">Acetyl-Coenzyme A carboxylase alpha</fullName>
    </submittedName>
</protein>
<feature type="non-terminal residue" evidence="2">
    <location>
        <position position="69"/>
    </location>
</feature>
<evidence type="ECO:0000313" key="2">
    <source>
        <dbReference type="EMBL" id="SBP32194.1"/>
    </source>
</evidence>